<gene>
    <name evidence="7" type="ORF">GCM10012278_76740</name>
</gene>
<evidence type="ECO:0000256" key="4">
    <source>
        <dbReference type="ARBA" id="ARBA00022857"/>
    </source>
</evidence>
<evidence type="ECO:0000313" key="7">
    <source>
        <dbReference type="EMBL" id="GGP15734.1"/>
    </source>
</evidence>
<evidence type="ECO:0000256" key="1">
    <source>
        <dbReference type="ARBA" id="ARBA00001917"/>
    </source>
</evidence>
<keyword evidence="3" id="KW-0288">FMN</keyword>
<comment type="caution">
    <text evidence="7">The sequence shown here is derived from an EMBL/GenBank/DDBJ whole genome shotgun (WGS) entry which is preliminary data.</text>
</comment>
<accession>A0A918AD15</accession>
<dbReference type="EMBL" id="BMNK01000019">
    <property type="protein sequence ID" value="GGP15734.1"/>
    <property type="molecule type" value="Genomic_DNA"/>
</dbReference>
<dbReference type="Proteomes" id="UP000660745">
    <property type="component" value="Unassembled WGS sequence"/>
</dbReference>
<dbReference type="PANTHER" id="PTHR43303">
    <property type="entry name" value="NADPH DEHYDROGENASE C23G7.10C-RELATED"/>
    <property type="match status" value="1"/>
</dbReference>
<protein>
    <submittedName>
        <fullName evidence="7">NADH:flavin oxidoreductase / NADH oxidase</fullName>
    </submittedName>
</protein>
<reference evidence="7" key="2">
    <citation type="submission" date="2020-09" db="EMBL/GenBank/DDBJ databases">
        <authorList>
            <person name="Sun Q."/>
            <person name="Zhou Y."/>
        </authorList>
    </citation>
    <scope>NUCLEOTIDE SEQUENCE</scope>
    <source>
        <strain evidence="7">CGMCC 4.7430</strain>
    </source>
</reference>
<keyword evidence="2" id="KW-0285">Flavoprotein</keyword>
<dbReference type="RefSeq" id="WP_189143667.1">
    <property type="nucleotide sequence ID" value="NZ_BMNK01000019.1"/>
</dbReference>
<dbReference type="PANTHER" id="PTHR43303:SF4">
    <property type="entry name" value="NADPH DEHYDROGENASE C23G7.10C-RELATED"/>
    <property type="match status" value="1"/>
</dbReference>
<evidence type="ECO:0000256" key="3">
    <source>
        <dbReference type="ARBA" id="ARBA00022643"/>
    </source>
</evidence>
<dbReference type="GO" id="GO:0010181">
    <property type="term" value="F:FMN binding"/>
    <property type="evidence" value="ECO:0007669"/>
    <property type="project" value="InterPro"/>
</dbReference>
<dbReference type="InterPro" id="IPR013785">
    <property type="entry name" value="Aldolase_TIM"/>
</dbReference>
<dbReference type="GO" id="GO:0050661">
    <property type="term" value="F:NADP binding"/>
    <property type="evidence" value="ECO:0007669"/>
    <property type="project" value="InterPro"/>
</dbReference>
<dbReference type="CDD" id="cd02932">
    <property type="entry name" value="OYE_YqiM_FMN"/>
    <property type="match status" value="1"/>
</dbReference>
<proteinExistence type="predicted"/>
<dbReference type="InterPro" id="IPR001155">
    <property type="entry name" value="OxRdtase_FMN_N"/>
</dbReference>
<dbReference type="GO" id="GO:0003959">
    <property type="term" value="F:NADPH dehydrogenase activity"/>
    <property type="evidence" value="ECO:0007669"/>
    <property type="project" value="InterPro"/>
</dbReference>
<evidence type="ECO:0000313" key="8">
    <source>
        <dbReference type="Proteomes" id="UP000660745"/>
    </source>
</evidence>
<dbReference type="Pfam" id="PF00724">
    <property type="entry name" value="Oxidored_FMN"/>
    <property type="match status" value="1"/>
</dbReference>
<evidence type="ECO:0000259" key="6">
    <source>
        <dbReference type="Pfam" id="PF00724"/>
    </source>
</evidence>
<name>A0A918AD15_9ACTN</name>
<sequence>MSHDLFSPLEIRGVRLKNRVVASPMWQYSGVDGMPTDTHAVHLGRLAEGGAGLIFQEGTTVDRKGRGTVGDLGIWDDSLVPHYARLVDLVRAGGAVPGIQLIHAGRKGRRNPPWAWREPNPPAAEDWQVLGPSPLPVMLDGYNLPIEMSLRDIQETVDAWAHAARRAQEAGYDVLEVQAAHGYLIHTFLSPLSNHRTDDYGGSPENRSRLLMEIIDGIRTVWPADKPLFVRLSCVDVDWGIDQTVELVRELRGHEVDVIDCSSGSLTGRPVFDTASAGYGYQVPYAEEVRARTGIRTMAVGHIVHAKQAQAIIEQGRADLVALGRELLYNPNWPMDAARKLGVPDPYAQAPSRIAYWLAKRDGGFEGFAPSTEGTR</sequence>
<keyword evidence="8" id="KW-1185">Reference proteome</keyword>
<dbReference type="SUPFAM" id="SSF51395">
    <property type="entry name" value="FMN-linked oxidoreductases"/>
    <property type="match status" value="1"/>
</dbReference>
<keyword evidence="5" id="KW-0560">Oxidoreductase</keyword>
<evidence type="ECO:0000256" key="5">
    <source>
        <dbReference type="ARBA" id="ARBA00023002"/>
    </source>
</evidence>
<reference evidence="7" key="1">
    <citation type="journal article" date="2014" name="Int. J. Syst. Evol. Microbiol.">
        <title>Complete genome sequence of Corynebacterium casei LMG S-19264T (=DSM 44701T), isolated from a smear-ripened cheese.</title>
        <authorList>
            <consortium name="US DOE Joint Genome Institute (JGI-PGF)"/>
            <person name="Walter F."/>
            <person name="Albersmeier A."/>
            <person name="Kalinowski J."/>
            <person name="Ruckert C."/>
        </authorList>
    </citation>
    <scope>NUCLEOTIDE SEQUENCE</scope>
    <source>
        <strain evidence="7">CGMCC 4.7430</strain>
    </source>
</reference>
<comment type="cofactor">
    <cofactor evidence="1">
        <name>FMN</name>
        <dbReference type="ChEBI" id="CHEBI:58210"/>
    </cofactor>
</comment>
<evidence type="ECO:0000256" key="2">
    <source>
        <dbReference type="ARBA" id="ARBA00022630"/>
    </source>
</evidence>
<dbReference type="Gene3D" id="3.20.20.70">
    <property type="entry name" value="Aldolase class I"/>
    <property type="match status" value="1"/>
</dbReference>
<dbReference type="AlphaFoldDB" id="A0A918AD15"/>
<dbReference type="InterPro" id="IPR044152">
    <property type="entry name" value="YqjM-like"/>
</dbReference>
<feature type="domain" description="NADH:flavin oxidoreductase/NADH oxidase N-terminal" evidence="6">
    <location>
        <begin position="4"/>
        <end position="340"/>
    </location>
</feature>
<keyword evidence="4" id="KW-0521">NADP</keyword>
<organism evidence="7 8">
    <name type="scientific">Nonomuraea glycinis</name>
    <dbReference type="NCBI Taxonomy" id="2047744"/>
    <lineage>
        <taxon>Bacteria</taxon>
        <taxon>Bacillati</taxon>
        <taxon>Actinomycetota</taxon>
        <taxon>Actinomycetes</taxon>
        <taxon>Streptosporangiales</taxon>
        <taxon>Streptosporangiaceae</taxon>
        <taxon>Nonomuraea</taxon>
    </lineage>
</organism>